<organism evidence="1 2">
    <name type="scientific">Pleurostoma richardsiae</name>
    <dbReference type="NCBI Taxonomy" id="41990"/>
    <lineage>
        <taxon>Eukaryota</taxon>
        <taxon>Fungi</taxon>
        <taxon>Dikarya</taxon>
        <taxon>Ascomycota</taxon>
        <taxon>Pezizomycotina</taxon>
        <taxon>Sordariomycetes</taxon>
        <taxon>Sordariomycetidae</taxon>
        <taxon>Calosphaeriales</taxon>
        <taxon>Pleurostomataceae</taxon>
        <taxon>Pleurostoma</taxon>
    </lineage>
</organism>
<evidence type="ECO:0000313" key="2">
    <source>
        <dbReference type="Proteomes" id="UP001174694"/>
    </source>
</evidence>
<keyword evidence="2" id="KW-1185">Reference proteome</keyword>
<dbReference type="CDD" id="cd07187">
    <property type="entry name" value="YvcK_like"/>
    <property type="match status" value="1"/>
</dbReference>
<dbReference type="Gene3D" id="3.40.50.10680">
    <property type="entry name" value="CofD-like domains"/>
    <property type="match status" value="1"/>
</dbReference>
<dbReference type="InterPro" id="IPR002882">
    <property type="entry name" value="CofD"/>
</dbReference>
<comment type="caution">
    <text evidence="1">The sequence shown here is derived from an EMBL/GenBank/DDBJ whole genome shotgun (WGS) entry which is preliminary data.</text>
</comment>
<sequence>MDSPRSRGIVVFGGGTATNSIVDIFDDLRQSRNCSLTYVIPISDNGGSTSEIIRVLGGPGIGDLRSRLVRLIPKSSSDTDLAATKALFNGRLSSHSEDARAQWLDLVEGRHNLWRHVPSDKRELVRSFFNHVNLEIVKRARPGNTFDFARAAVGNLFLTGARLFSGSLESSIYLLSQICEIPPSTMVLPSINSNFTHHISAGLADGSVITGQNAISHPSAPTSLPDDARLARREDMDDGDWVEDESLPGSLPSLRQQNIEFSKVAEEDLPTRVQKVWYIDPYGHEIMPYANPKVVEAIQGSSTVIYSIGSLYTSIVPSLIVRGVGRAIASSPGVQQKVLILNSSVDRETGPSSNPLTATDFVLAIAKAAAQSQGLQTKREDLDSAFVRRYVTHLIHLDGDGTPEVDREELQRLGVDCLRVYGRRVDGLLRYDEDALARALMAVVGRGEMGRSRRNTDL</sequence>
<dbReference type="EMBL" id="JANBVO010000015">
    <property type="protein sequence ID" value="KAJ9145115.1"/>
    <property type="molecule type" value="Genomic_DNA"/>
</dbReference>
<gene>
    <name evidence="1" type="ORF">NKR23_g5604</name>
</gene>
<dbReference type="GO" id="GO:0043743">
    <property type="term" value="F:LPPG:FO 2-phospho-L-lactate transferase activity"/>
    <property type="evidence" value="ECO:0007669"/>
    <property type="project" value="InterPro"/>
</dbReference>
<dbReference type="PANTHER" id="PTHR31240">
    <property type="entry name" value="MATERNAL EFFECT EMBRYO ARREST 18"/>
    <property type="match status" value="1"/>
</dbReference>
<protein>
    <submittedName>
        <fullName evidence="1">UPF0052-domain-containing protein</fullName>
    </submittedName>
</protein>
<dbReference type="SUPFAM" id="SSF142338">
    <property type="entry name" value="CofD-like"/>
    <property type="match status" value="1"/>
</dbReference>
<name>A0AA38RZ55_9PEZI</name>
<dbReference type="AlphaFoldDB" id="A0AA38RZ55"/>
<proteinExistence type="predicted"/>
<reference evidence="1" key="1">
    <citation type="submission" date="2022-07" db="EMBL/GenBank/DDBJ databases">
        <title>Fungi with potential for degradation of polypropylene.</title>
        <authorList>
            <person name="Gostincar C."/>
        </authorList>
    </citation>
    <scope>NUCLEOTIDE SEQUENCE</scope>
    <source>
        <strain evidence="1">EXF-13308</strain>
    </source>
</reference>
<evidence type="ECO:0000313" key="1">
    <source>
        <dbReference type="EMBL" id="KAJ9145115.1"/>
    </source>
</evidence>
<dbReference type="PANTHER" id="PTHR31240:SF0">
    <property type="entry name" value="MATERNAL EFFECT EMBRYO ARREST 18"/>
    <property type="match status" value="1"/>
</dbReference>
<dbReference type="Proteomes" id="UP001174694">
    <property type="component" value="Unassembled WGS sequence"/>
</dbReference>
<dbReference type="InterPro" id="IPR038136">
    <property type="entry name" value="CofD-like_dom_sf"/>
</dbReference>
<accession>A0AA38RZ55</accession>
<dbReference type="Pfam" id="PF01933">
    <property type="entry name" value="CofD"/>
    <property type="match status" value="1"/>
</dbReference>